<accession>L1MH60</accession>
<evidence type="ECO:0008006" key="3">
    <source>
        <dbReference type="Google" id="ProtNLM"/>
    </source>
</evidence>
<dbReference type="Proteomes" id="UP000010445">
    <property type="component" value="Unassembled WGS sequence"/>
</dbReference>
<dbReference type="eggNOG" id="ENOG502ZBM0">
    <property type="taxonomic scope" value="Bacteria"/>
</dbReference>
<dbReference type="HOGENOM" id="CLU_108795_1_0_11"/>
<keyword evidence="2" id="KW-1185">Reference proteome</keyword>
<reference evidence="1 2" key="1">
    <citation type="submission" date="2012-05" db="EMBL/GenBank/DDBJ databases">
        <authorList>
            <person name="Weinstock G."/>
            <person name="Sodergren E."/>
            <person name="Lobos E.A."/>
            <person name="Fulton L."/>
            <person name="Fulton R."/>
            <person name="Courtney L."/>
            <person name="Fronick C."/>
            <person name="O'Laughlin M."/>
            <person name="Godfrey J."/>
            <person name="Wilson R.M."/>
            <person name="Miner T."/>
            <person name="Farmer C."/>
            <person name="Delehaunty K."/>
            <person name="Cordes M."/>
            <person name="Minx P."/>
            <person name="Tomlinson C."/>
            <person name="Chen J."/>
            <person name="Wollam A."/>
            <person name="Pepin K.H."/>
            <person name="Bhonagiri V."/>
            <person name="Zhang X."/>
            <person name="Suruliraj S."/>
            <person name="Warren W."/>
            <person name="Mitreva M."/>
            <person name="Mardis E.R."/>
            <person name="Wilson R.K."/>
        </authorList>
    </citation>
    <scope>NUCLEOTIDE SEQUENCE [LARGE SCALE GENOMIC DNA]</scope>
    <source>
        <strain evidence="1 2">F0235</strain>
    </source>
</reference>
<gene>
    <name evidence="1" type="ORF">HMPREF9997_01489</name>
</gene>
<protein>
    <recommendedName>
        <fullName evidence="3">Bacterial sensory transduction regulator</fullName>
    </recommendedName>
</protein>
<dbReference type="PATRIC" id="fig|1035195.3.peg.1342"/>
<dbReference type="STRING" id="1035195.HMPREF9997_01489"/>
<dbReference type="EMBL" id="AMEM01000018">
    <property type="protein sequence ID" value="EKX90274.1"/>
    <property type="molecule type" value="Genomic_DNA"/>
</dbReference>
<evidence type="ECO:0000313" key="1">
    <source>
        <dbReference type="EMBL" id="EKX90274.1"/>
    </source>
</evidence>
<dbReference type="InterPro" id="IPR019660">
    <property type="entry name" value="Put_sensory_transdc_reg_YbjN"/>
</dbReference>
<proteinExistence type="predicted"/>
<dbReference type="AlphaFoldDB" id="L1MH60"/>
<dbReference type="Pfam" id="PF10722">
    <property type="entry name" value="YbjN"/>
    <property type="match status" value="1"/>
</dbReference>
<name>L1MH60_9CORY</name>
<evidence type="ECO:0000313" key="2">
    <source>
        <dbReference type="Proteomes" id="UP000010445"/>
    </source>
</evidence>
<organism evidence="1 2">
    <name type="scientific">Corynebacterium durum F0235</name>
    <dbReference type="NCBI Taxonomy" id="1035195"/>
    <lineage>
        <taxon>Bacteria</taxon>
        <taxon>Bacillati</taxon>
        <taxon>Actinomycetota</taxon>
        <taxon>Actinomycetes</taxon>
        <taxon>Mycobacteriales</taxon>
        <taxon>Corynebacteriaceae</taxon>
        <taxon>Corynebacterium</taxon>
    </lineage>
</organism>
<dbReference type="OrthoDB" id="4420706at2"/>
<sequence>MKGDTMALPAVTTQRIEAVLKDEELEYGVDDDNEVFASFVNANFFYRIVEDIELLFIYGYWRAETADSDLVARLREFIKDKNSDIYLPKLTMVFLDDGLLRVGYEYSAPVGGGLTDEQLHNTIIAVFGTTFSVLEELEQAFPELVTWDVEEGED</sequence>
<comment type="caution">
    <text evidence="1">The sequence shown here is derived from an EMBL/GenBank/DDBJ whole genome shotgun (WGS) entry which is preliminary data.</text>
</comment>